<dbReference type="KEGG" id="sdyn:Mal52_20520"/>
<dbReference type="InterPro" id="IPR029119">
    <property type="entry name" value="MutY_C"/>
</dbReference>
<dbReference type="InterPro" id="IPR044298">
    <property type="entry name" value="MIG/MutY"/>
</dbReference>
<evidence type="ECO:0000256" key="3">
    <source>
        <dbReference type="ARBA" id="ARBA00008343"/>
    </source>
</evidence>
<dbReference type="InterPro" id="IPR004036">
    <property type="entry name" value="Endonuclease-III-like_CS2"/>
</dbReference>
<dbReference type="PROSITE" id="PS01155">
    <property type="entry name" value="ENDONUCLEASE_III_2"/>
    <property type="match status" value="1"/>
</dbReference>
<dbReference type="Pfam" id="PF14815">
    <property type="entry name" value="NUDIX_4"/>
    <property type="match status" value="1"/>
</dbReference>
<dbReference type="Pfam" id="PF00730">
    <property type="entry name" value="HhH-GPD"/>
    <property type="match status" value="1"/>
</dbReference>
<evidence type="ECO:0000256" key="12">
    <source>
        <dbReference type="ARBA" id="ARBA00023204"/>
    </source>
</evidence>
<keyword evidence="7" id="KW-0479">Metal-binding</keyword>
<dbReference type="GO" id="GO:0046872">
    <property type="term" value="F:metal ion binding"/>
    <property type="evidence" value="ECO:0007669"/>
    <property type="project" value="UniProtKB-UniRule"/>
</dbReference>
<dbReference type="CDD" id="cd03431">
    <property type="entry name" value="NUDIX_DNA_Glycosylase_C-MutY"/>
    <property type="match status" value="1"/>
</dbReference>
<comment type="cofactor">
    <cofactor evidence="14">
        <name>[4Fe-4S] cluster</name>
        <dbReference type="ChEBI" id="CHEBI:49883"/>
    </cofactor>
    <text evidence="14">Binds 1 [4Fe-4S] cluster.</text>
</comment>
<evidence type="ECO:0000256" key="13">
    <source>
        <dbReference type="ARBA" id="ARBA00023295"/>
    </source>
</evidence>
<dbReference type="InterPro" id="IPR003265">
    <property type="entry name" value="HhH-GPD_domain"/>
</dbReference>
<keyword evidence="11" id="KW-0411">Iron-sulfur</keyword>
<dbReference type="SUPFAM" id="SSF55811">
    <property type="entry name" value="Nudix"/>
    <property type="match status" value="1"/>
</dbReference>
<accession>A0A517ZM80</accession>
<dbReference type="InterPro" id="IPR003651">
    <property type="entry name" value="Endonuclease3_FeS-loop_motif"/>
</dbReference>
<dbReference type="Pfam" id="PF00633">
    <property type="entry name" value="HHH"/>
    <property type="match status" value="1"/>
</dbReference>
<gene>
    <name evidence="16" type="primary">yfhQ</name>
    <name evidence="16" type="ORF">Mal52_20520</name>
</gene>
<dbReference type="SMART" id="SM00525">
    <property type="entry name" value="FES"/>
    <property type="match status" value="1"/>
</dbReference>
<evidence type="ECO:0000256" key="14">
    <source>
        <dbReference type="RuleBase" id="RU365096"/>
    </source>
</evidence>
<sequence>MKSSDTDLLAEFDADWRQRFRGQLRRWYARYGRELPWRNSRDPYRVWISEIMLQQTTVTAVVPFFKRFLARFPDVSTLAAGEENDVLRMWEGLGYYSRARNIHKAARIIVADFGGEFPKDVAALESLPGIGRYTAGAIVSFAYDRPAAIVEANTLRLYSRLLGYEQDPRSSSGQRLLWQFAESILPRKQPGTFNQALMDLGATVCTPVDPQCLACPVKSGCRAFQSGSQDRIPVPQKRPELTDVTEAAVAIVHNEEYLLCRRPHGERWAGLWDFPRFATSEFSAPHNGRDLRKIRGELEGHLKTQLGLAAHVEDLLKQFRHSVTRYRIQLLCFTGRLANTTTQPNAEEYAWVCPSDFHEYPLSVTGRKFADILVNKRSELPFID</sequence>
<evidence type="ECO:0000259" key="15">
    <source>
        <dbReference type="SMART" id="SM00478"/>
    </source>
</evidence>
<evidence type="ECO:0000256" key="1">
    <source>
        <dbReference type="ARBA" id="ARBA00000843"/>
    </source>
</evidence>
<dbReference type="GO" id="GO:0051539">
    <property type="term" value="F:4 iron, 4 sulfur cluster binding"/>
    <property type="evidence" value="ECO:0007669"/>
    <property type="project" value="UniProtKB-UniRule"/>
</dbReference>
<dbReference type="GO" id="GO:0006284">
    <property type="term" value="P:base-excision repair"/>
    <property type="evidence" value="ECO:0007669"/>
    <property type="project" value="UniProtKB-UniRule"/>
</dbReference>
<comment type="catalytic activity">
    <reaction evidence="1 14">
        <text>Hydrolyzes free adenine bases from 7,8-dihydro-8-oxoguanine:adenine mismatched double-stranded DNA, leaving an apurinic site.</text>
        <dbReference type="EC" id="3.2.2.31"/>
    </reaction>
</comment>
<protein>
    <recommendedName>
        <fullName evidence="5 14">Adenine DNA glycosylase</fullName>
        <ecNumber evidence="4 14">3.2.2.31</ecNumber>
    </recommendedName>
</protein>
<keyword evidence="9 16" id="KW-0378">Hydrolase</keyword>
<dbReference type="InterPro" id="IPR005760">
    <property type="entry name" value="A/G_AdeGlyc_MutY"/>
</dbReference>
<dbReference type="EC" id="3.2.2.31" evidence="4 14"/>
<keyword evidence="10 14" id="KW-0408">Iron</keyword>
<proteinExistence type="inferred from homology"/>
<dbReference type="Gene3D" id="1.10.340.30">
    <property type="entry name" value="Hypothetical protein, domain 2"/>
    <property type="match status" value="1"/>
</dbReference>
<dbReference type="CDD" id="cd00056">
    <property type="entry name" value="ENDO3c"/>
    <property type="match status" value="1"/>
</dbReference>
<dbReference type="RefSeq" id="WP_145375738.1">
    <property type="nucleotide sequence ID" value="NZ_CP036276.1"/>
</dbReference>
<organism evidence="16 17">
    <name type="scientific">Symmachiella dynata</name>
    <dbReference type="NCBI Taxonomy" id="2527995"/>
    <lineage>
        <taxon>Bacteria</taxon>
        <taxon>Pseudomonadati</taxon>
        <taxon>Planctomycetota</taxon>
        <taxon>Planctomycetia</taxon>
        <taxon>Planctomycetales</taxon>
        <taxon>Planctomycetaceae</taxon>
        <taxon>Symmachiella</taxon>
    </lineage>
</organism>
<dbReference type="PANTHER" id="PTHR42944:SF1">
    <property type="entry name" value="ADENINE DNA GLYCOSYLASE"/>
    <property type="match status" value="1"/>
</dbReference>
<dbReference type="GO" id="GO:0000701">
    <property type="term" value="F:purine-specific mismatch base pair DNA N-glycosylase activity"/>
    <property type="evidence" value="ECO:0007669"/>
    <property type="project" value="UniProtKB-EC"/>
</dbReference>
<evidence type="ECO:0000256" key="9">
    <source>
        <dbReference type="ARBA" id="ARBA00022801"/>
    </source>
</evidence>
<evidence type="ECO:0000313" key="16">
    <source>
        <dbReference type="EMBL" id="QDU43576.1"/>
    </source>
</evidence>
<comment type="function">
    <text evidence="2">Adenine glycosylase active on G-A mispairs. MutY also corrects error-prone DNA synthesis past GO lesions which are due to the oxidatively damaged form of guanine: 7,8-dihydro-8-oxoguanine (8-oxo-dGTP).</text>
</comment>
<evidence type="ECO:0000256" key="10">
    <source>
        <dbReference type="ARBA" id="ARBA00023004"/>
    </source>
</evidence>
<feature type="domain" description="HhH-GPD" evidence="15">
    <location>
        <begin position="52"/>
        <end position="203"/>
    </location>
</feature>
<dbReference type="SMART" id="SM00478">
    <property type="entry name" value="ENDO3c"/>
    <property type="match status" value="1"/>
</dbReference>
<keyword evidence="8 14" id="KW-0227">DNA damage</keyword>
<dbReference type="FunFam" id="1.10.340.30:FF:000002">
    <property type="entry name" value="Adenine DNA glycosylase"/>
    <property type="match status" value="1"/>
</dbReference>
<evidence type="ECO:0000256" key="7">
    <source>
        <dbReference type="ARBA" id="ARBA00022723"/>
    </source>
</evidence>
<dbReference type="Gene3D" id="3.90.79.10">
    <property type="entry name" value="Nucleoside Triphosphate Pyrophosphohydrolase"/>
    <property type="match status" value="1"/>
</dbReference>
<dbReference type="EMBL" id="CP036276">
    <property type="protein sequence ID" value="QDU43576.1"/>
    <property type="molecule type" value="Genomic_DNA"/>
</dbReference>
<dbReference type="AlphaFoldDB" id="A0A517ZM80"/>
<evidence type="ECO:0000256" key="8">
    <source>
        <dbReference type="ARBA" id="ARBA00022763"/>
    </source>
</evidence>
<reference evidence="16 17" key="1">
    <citation type="submission" date="2019-02" db="EMBL/GenBank/DDBJ databases">
        <title>Deep-cultivation of Planctomycetes and their phenomic and genomic characterization uncovers novel biology.</title>
        <authorList>
            <person name="Wiegand S."/>
            <person name="Jogler M."/>
            <person name="Boedeker C."/>
            <person name="Pinto D."/>
            <person name="Vollmers J."/>
            <person name="Rivas-Marin E."/>
            <person name="Kohn T."/>
            <person name="Peeters S.H."/>
            <person name="Heuer A."/>
            <person name="Rast P."/>
            <person name="Oberbeckmann S."/>
            <person name="Bunk B."/>
            <person name="Jeske O."/>
            <person name="Meyerdierks A."/>
            <person name="Storesund J.E."/>
            <person name="Kallscheuer N."/>
            <person name="Luecker S."/>
            <person name="Lage O.M."/>
            <person name="Pohl T."/>
            <person name="Merkel B.J."/>
            <person name="Hornburger P."/>
            <person name="Mueller R.-W."/>
            <person name="Bruemmer F."/>
            <person name="Labrenz M."/>
            <person name="Spormann A.M."/>
            <person name="Op den Camp H."/>
            <person name="Overmann J."/>
            <person name="Amann R."/>
            <person name="Jetten M.S.M."/>
            <person name="Mascher T."/>
            <person name="Medema M.H."/>
            <person name="Devos D.P."/>
            <person name="Kaster A.-K."/>
            <person name="Ovreas L."/>
            <person name="Rohde M."/>
            <person name="Galperin M.Y."/>
            <person name="Jogler C."/>
        </authorList>
    </citation>
    <scope>NUCLEOTIDE SEQUENCE [LARGE SCALE GENOMIC DNA]</scope>
    <source>
        <strain evidence="16 17">Mal52</strain>
    </source>
</reference>
<evidence type="ECO:0000256" key="11">
    <source>
        <dbReference type="ARBA" id="ARBA00023014"/>
    </source>
</evidence>
<dbReference type="Proteomes" id="UP000319383">
    <property type="component" value="Chromosome"/>
</dbReference>
<keyword evidence="13 14" id="KW-0326">Glycosidase</keyword>
<dbReference type="GO" id="GO:0032357">
    <property type="term" value="F:oxidized purine DNA binding"/>
    <property type="evidence" value="ECO:0007669"/>
    <property type="project" value="TreeGrafter"/>
</dbReference>
<keyword evidence="12" id="KW-0234">DNA repair</keyword>
<dbReference type="InterPro" id="IPR023170">
    <property type="entry name" value="HhH_base_excis_C"/>
</dbReference>
<evidence type="ECO:0000256" key="5">
    <source>
        <dbReference type="ARBA" id="ARBA00022023"/>
    </source>
</evidence>
<dbReference type="GO" id="GO:0034039">
    <property type="term" value="F:8-oxo-7,8-dihydroguanine DNA N-glycosylase activity"/>
    <property type="evidence" value="ECO:0007669"/>
    <property type="project" value="TreeGrafter"/>
</dbReference>
<comment type="similarity">
    <text evidence="3 14">Belongs to the Nth/MutY family.</text>
</comment>
<dbReference type="InterPro" id="IPR011257">
    <property type="entry name" value="DNA_glycosylase"/>
</dbReference>
<dbReference type="SUPFAM" id="SSF48150">
    <property type="entry name" value="DNA-glycosylase"/>
    <property type="match status" value="1"/>
</dbReference>
<dbReference type="NCBIfam" id="TIGR01084">
    <property type="entry name" value="mutY"/>
    <property type="match status" value="1"/>
</dbReference>
<name>A0A517ZM80_9PLAN</name>
<evidence type="ECO:0000256" key="6">
    <source>
        <dbReference type="ARBA" id="ARBA00022485"/>
    </source>
</evidence>
<dbReference type="InterPro" id="IPR000445">
    <property type="entry name" value="HhH_motif"/>
</dbReference>
<keyword evidence="6" id="KW-0004">4Fe-4S</keyword>
<keyword evidence="17" id="KW-1185">Reference proteome</keyword>
<dbReference type="InterPro" id="IPR015797">
    <property type="entry name" value="NUDIX_hydrolase-like_dom_sf"/>
</dbReference>
<dbReference type="GO" id="GO:0006298">
    <property type="term" value="P:mismatch repair"/>
    <property type="evidence" value="ECO:0007669"/>
    <property type="project" value="TreeGrafter"/>
</dbReference>
<dbReference type="Gene3D" id="1.10.1670.10">
    <property type="entry name" value="Helix-hairpin-Helix base-excision DNA repair enzymes (C-terminal)"/>
    <property type="match status" value="1"/>
</dbReference>
<dbReference type="GO" id="GO:0035485">
    <property type="term" value="F:adenine/guanine mispair binding"/>
    <property type="evidence" value="ECO:0007669"/>
    <property type="project" value="TreeGrafter"/>
</dbReference>
<evidence type="ECO:0000313" key="17">
    <source>
        <dbReference type="Proteomes" id="UP000319383"/>
    </source>
</evidence>
<evidence type="ECO:0000256" key="2">
    <source>
        <dbReference type="ARBA" id="ARBA00002933"/>
    </source>
</evidence>
<evidence type="ECO:0000256" key="4">
    <source>
        <dbReference type="ARBA" id="ARBA00012045"/>
    </source>
</evidence>
<dbReference type="PANTHER" id="PTHR42944">
    <property type="entry name" value="ADENINE DNA GLYCOSYLASE"/>
    <property type="match status" value="1"/>
</dbReference>